<evidence type="ECO:0000313" key="3">
    <source>
        <dbReference type="Proteomes" id="UP001458880"/>
    </source>
</evidence>
<evidence type="ECO:0000313" key="2">
    <source>
        <dbReference type="EMBL" id="KAK9704463.1"/>
    </source>
</evidence>
<organism evidence="2 3">
    <name type="scientific">Popillia japonica</name>
    <name type="common">Japanese beetle</name>
    <dbReference type="NCBI Taxonomy" id="7064"/>
    <lineage>
        <taxon>Eukaryota</taxon>
        <taxon>Metazoa</taxon>
        <taxon>Ecdysozoa</taxon>
        <taxon>Arthropoda</taxon>
        <taxon>Hexapoda</taxon>
        <taxon>Insecta</taxon>
        <taxon>Pterygota</taxon>
        <taxon>Neoptera</taxon>
        <taxon>Endopterygota</taxon>
        <taxon>Coleoptera</taxon>
        <taxon>Polyphaga</taxon>
        <taxon>Scarabaeiformia</taxon>
        <taxon>Scarabaeidae</taxon>
        <taxon>Rutelinae</taxon>
        <taxon>Popillia</taxon>
    </lineage>
</organism>
<dbReference type="InterPro" id="IPR029526">
    <property type="entry name" value="PGBD"/>
</dbReference>
<keyword evidence="3" id="KW-1185">Reference proteome</keyword>
<accession>A0AAW1JK18</accession>
<dbReference type="PANTHER" id="PTHR46599:SF6">
    <property type="entry name" value="DUAL SPECIFICITY PHOSPHATASE 26"/>
    <property type="match status" value="1"/>
</dbReference>
<dbReference type="EMBL" id="JASPKY010000349">
    <property type="protein sequence ID" value="KAK9704463.1"/>
    <property type="molecule type" value="Genomic_DNA"/>
</dbReference>
<name>A0AAW1JK18_POPJA</name>
<dbReference type="Proteomes" id="UP001458880">
    <property type="component" value="Unassembled WGS sequence"/>
</dbReference>
<evidence type="ECO:0000259" key="1">
    <source>
        <dbReference type="Pfam" id="PF13843"/>
    </source>
</evidence>
<dbReference type="PANTHER" id="PTHR46599">
    <property type="entry name" value="PIGGYBAC TRANSPOSABLE ELEMENT-DERIVED PROTEIN 4"/>
    <property type="match status" value="1"/>
</dbReference>
<sequence>MCEKRFSLLLQCLRFDYQQSRATRREVDKLAAIRGVFEMFVENSLAIYVPVEYVTIDEKLETFRGRYSFRQYIPNKPAKYGIKIFAVVDARTFYVLNQEIYVGKQPALK</sequence>
<proteinExistence type="predicted"/>
<protein>
    <submittedName>
        <fullName evidence="2">Transposase IS4</fullName>
    </submittedName>
</protein>
<gene>
    <name evidence="2" type="ORF">QE152_g27848</name>
</gene>
<feature type="domain" description="PiggyBac transposable element-derived protein" evidence="1">
    <location>
        <begin position="1"/>
        <end position="106"/>
    </location>
</feature>
<reference evidence="2 3" key="1">
    <citation type="journal article" date="2024" name="BMC Genomics">
        <title>De novo assembly and annotation of Popillia japonica's genome with initial clues to its potential as an invasive pest.</title>
        <authorList>
            <person name="Cucini C."/>
            <person name="Boschi S."/>
            <person name="Funari R."/>
            <person name="Cardaioli E."/>
            <person name="Iannotti N."/>
            <person name="Marturano G."/>
            <person name="Paoli F."/>
            <person name="Bruttini M."/>
            <person name="Carapelli A."/>
            <person name="Frati F."/>
            <person name="Nardi F."/>
        </authorList>
    </citation>
    <scope>NUCLEOTIDE SEQUENCE [LARGE SCALE GENOMIC DNA]</scope>
    <source>
        <strain evidence="2">DMR45628</strain>
    </source>
</reference>
<dbReference type="Pfam" id="PF13843">
    <property type="entry name" value="DDE_Tnp_1_7"/>
    <property type="match status" value="1"/>
</dbReference>
<comment type="caution">
    <text evidence="2">The sequence shown here is derived from an EMBL/GenBank/DDBJ whole genome shotgun (WGS) entry which is preliminary data.</text>
</comment>
<dbReference type="AlphaFoldDB" id="A0AAW1JK18"/>